<feature type="transmembrane region" description="Helical" evidence="1">
    <location>
        <begin position="99"/>
        <end position="121"/>
    </location>
</feature>
<name>A0ABM6WJL6_9DEIN</name>
<keyword evidence="1" id="KW-0472">Membrane</keyword>
<keyword evidence="3" id="KW-1185">Reference proteome</keyword>
<protein>
    <submittedName>
        <fullName evidence="2">Uncharacterized protein</fullName>
    </submittedName>
</protein>
<dbReference type="Proteomes" id="UP000263013">
    <property type="component" value="Chromosome"/>
</dbReference>
<feature type="transmembrane region" description="Helical" evidence="1">
    <location>
        <begin position="127"/>
        <end position="155"/>
    </location>
</feature>
<dbReference type="EMBL" id="CP021130">
    <property type="protein sequence ID" value="AWR87342.1"/>
    <property type="molecule type" value="Genomic_DNA"/>
</dbReference>
<gene>
    <name evidence="2" type="ORF">Mtai_v1c21100</name>
</gene>
<sequence>MQARLLFWKAAWGGILDRPIWGWGGGNFDYNWPLFLSPSEQEQFLRLEVGAYKMIDYISTPGTVPVWVVENEKGQRYTQSIVLWKSHNQLLEVALQRGLVGLGLYLALLIYSLPAFLRLTLGATGLWAYHVFLLLWFIPFFSEGVLWVLFALAVAEANRQKK</sequence>
<reference evidence="2 3" key="1">
    <citation type="submission" date="2017-05" db="EMBL/GenBank/DDBJ databases">
        <title>Complete genome sequence of Meiothermus taiwanensis WR-220.</title>
        <authorList>
            <person name="Wu W.-L."/>
            <person name="Lo W.-S."/>
            <person name="Kuo C.-H."/>
            <person name="Wu S.-H."/>
        </authorList>
    </citation>
    <scope>NUCLEOTIDE SEQUENCE [LARGE SCALE GENOMIC DNA]</scope>
    <source>
        <strain evidence="2 3">WR-220</strain>
    </source>
</reference>
<keyword evidence="1" id="KW-0812">Transmembrane</keyword>
<evidence type="ECO:0000313" key="3">
    <source>
        <dbReference type="Proteomes" id="UP000263013"/>
    </source>
</evidence>
<keyword evidence="1" id="KW-1133">Transmembrane helix</keyword>
<proteinExistence type="predicted"/>
<evidence type="ECO:0000313" key="2">
    <source>
        <dbReference type="EMBL" id="AWR87342.1"/>
    </source>
</evidence>
<evidence type="ECO:0000256" key="1">
    <source>
        <dbReference type="SAM" id="Phobius"/>
    </source>
</evidence>
<organism evidence="2 3">
    <name type="scientific">Meiothermus taiwanensis WR-220</name>
    <dbReference type="NCBI Taxonomy" id="1339250"/>
    <lineage>
        <taxon>Bacteria</taxon>
        <taxon>Thermotogati</taxon>
        <taxon>Deinococcota</taxon>
        <taxon>Deinococci</taxon>
        <taxon>Thermales</taxon>
        <taxon>Thermaceae</taxon>
        <taxon>Meiothermus</taxon>
    </lineage>
</organism>
<accession>A0ABM6WJL6</accession>